<dbReference type="Proteomes" id="UP000013047">
    <property type="component" value="Unassembled WGS sequence"/>
</dbReference>
<comment type="catalytic activity">
    <reaction evidence="9">
        <text>S-methyl-5'-thioadenosine + phosphate = 5-(methylsulfanyl)-alpha-D-ribose 1-phosphate + adenine</text>
        <dbReference type="Rhea" id="RHEA:11852"/>
        <dbReference type="ChEBI" id="CHEBI:16708"/>
        <dbReference type="ChEBI" id="CHEBI:17509"/>
        <dbReference type="ChEBI" id="CHEBI:43474"/>
        <dbReference type="ChEBI" id="CHEBI:58533"/>
        <dbReference type="EC" id="2.4.2.28"/>
    </reaction>
    <physiologicalReaction direction="left-to-right" evidence="9">
        <dbReference type="Rhea" id="RHEA:11853"/>
    </physiologicalReaction>
</comment>
<dbReference type="InterPro" id="IPR011324">
    <property type="entry name" value="Cytotoxic_necrot_fac-like_cat"/>
</dbReference>
<evidence type="ECO:0000256" key="4">
    <source>
        <dbReference type="ARBA" id="ARBA00022723"/>
    </source>
</evidence>
<dbReference type="AlphaFoldDB" id="N6ZSM9"/>
<dbReference type="GO" id="GO:0016787">
    <property type="term" value="F:hydrolase activity"/>
    <property type="evidence" value="ECO:0007669"/>
    <property type="project" value="UniProtKB-KW"/>
</dbReference>
<evidence type="ECO:0000313" key="12">
    <source>
        <dbReference type="Proteomes" id="UP000013047"/>
    </source>
</evidence>
<evidence type="ECO:0000313" key="11">
    <source>
        <dbReference type="EMBL" id="ENO97487.1"/>
    </source>
</evidence>
<comment type="similarity">
    <text evidence="2 10">Belongs to the purine nucleoside phosphorylase YfiH/LACC1 family.</text>
</comment>
<evidence type="ECO:0000256" key="3">
    <source>
        <dbReference type="ARBA" id="ARBA00022679"/>
    </source>
</evidence>
<dbReference type="InterPro" id="IPR038371">
    <property type="entry name" value="Cu_polyphenol_OxRdtase_sf"/>
</dbReference>
<evidence type="ECO:0000256" key="5">
    <source>
        <dbReference type="ARBA" id="ARBA00022801"/>
    </source>
</evidence>
<protein>
    <recommendedName>
        <fullName evidence="10">Purine nucleoside phosphorylase</fullName>
    </recommendedName>
</protein>
<organism evidence="11 12">
    <name type="scientific">Thauera phenylacetica B4P</name>
    <dbReference type="NCBI Taxonomy" id="1234382"/>
    <lineage>
        <taxon>Bacteria</taxon>
        <taxon>Pseudomonadati</taxon>
        <taxon>Pseudomonadota</taxon>
        <taxon>Betaproteobacteria</taxon>
        <taxon>Rhodocyclales</taxon>
        <taxon>Zoogloeaceae</taxon>
        <taxon>Thauera</taxon>
    </lineage>
</organism>
<comment type="catalytic activity">
    <reaction evidence="1">
        <text>inosine + phosphate = alpha-D-ribose 1-phosphate + hypoxanthine</text>
        <dbReference type="Rhea" id="RHEA:27646"/>
        <dbReference type="ChEBI" id="CHEBI:17368"/>
        <dbReference type="ChEBI" id="CHEBI:17596"/>
        <dbReference type="ChEBI" id="CHEBI:43474"/>
        <dbReference type="ChEBI" id="CHEBI:57720"/>
        <dbReference type="EC" id="2.4.2.1"/>
    </reaction>
    <physiologicalReaction direction="left-to-right" evidence="1">
        <dbReference type="Rhea" id="RHEA:27647"/>
    </physiologicalReaction>
</comment>
<evidence type="ECO:0000256" key="8">
    <source>
        <dbReference type="ARBA" id="ARBA00048968"/>
    </source>
</evidence>
<sequence length="261" mass="26814">MSLPPPGYQLFAPGLLRPDWHLPPGVQALVSTREGGASLPPWASFNLGSHVGDDARAVAANRARLCAAIGAQPVWLEQVHGCVVADADGAVGVPEADAAVARIPGRACAVMTADCLPVLFCDDEGGVVAAAHAGWRGLAAGVLERTVERMGVAPGRVRAWLGPAIGPAAFEVGDEVRAAFVAADAGAAAAFVAGAAPGKWLADLFRLAHRRLEAAGVRRIDGGGVCTVADPTHFYSYRRDGTTGRFASLIWLDAARSTGPA</sequence>
<comment type="caution">
    <text evidence="11">The sequence shown here is derived from an EMBL/GenBank/DDBJ whole genome shotgun (WGS) entry which is preliminary data.</text>
</comment>
<dbReference type="PANTHER" id="PTHR30616">
    <property type="entry name" value="UNCHARACTERIZED PROTEIN YFIH"/>
    <property type="match status" value="1"/>
</dbReference>
<evidence type="ECO:0000256" key="2">
    <source>
        <dbReference type="ARBA" id="ARBA00007353"/>
    </source>
</evidence>
<evidence type="ECO:0000256" key="1">
    <source>
        <dbReference type="ARBA" id="ARBA00000553"/>
    </source>
</evidence>
<dbReference type="Gene3D" id="3.60.140.10">
    <property type="entry name" value="CNF1/YfiH-like putative cysteine hydrolases"/>
    <property type="match status" value="1"/>
</dbReference>
<name>N6ZSM9_9RHOO</name>
<dbReference type="GO" id="GO:0005507">
    <property type="term" value="F:copper ion binding"/>
    <property type="evidence" value="ECO:0007669"/>
    <property type="project" value="TreeGrafter"/>
</dbReference>
<dbReference type="GO" id="GO:0017061">
    <property type="term" value="F:S-methyl-5-thioadenosine phosphorylase activity"/>
    <property type="evidence" value="ECO:0007669"/>
    <property type="project" value="UniProtKB-EC"/>
</dbReference>
<accession>N6ZSM9</accession>
<evidence type="ECO:0000256" key="6">
    <source>
        <dbReference type="ARBA" id="ARBA00022833"/>
    </source>
</evidence>
<dbReference type="OrthoDB" id="4279at2"/>
<keyword evidence="12" id="KW-1185">Reference proteome</keyword>
<gene>
    <name evidence="11" type="ORF">C667_08665</name>
</gene>
<dbReference type="EMBL" id="AMXF01000045">
    <property type="protein sequence ID" value="ENO97487.1"/>
    <property type="molecule type" value="Genomic_DNA"/>
</dbReference>
<keyword evidence="5" id="KW-0378">Hydrolase</keyword>
<evidence type="ECO:0000256" key="9">
    <source>
        <dbReference type="ARBA" id="ARBA00049893"/>
    </source>
</evidence>
<proteinExistence type="inferred from homology"/>
<keyword evidence="3" id="KW-0808">Transferase</keyword>
<dbReference type="InterPro" id="IPR003730">
    <property type="entry name" value="Cu_polyphenol_OxRdtase"/>
</dbReference>
<dbReference type="PANTHER" id="PTHR30616:SF2">
    <property type="entry name" value="PURINE NUCLEOSIDE PHOSPHORYLASE LACC1"/>
    <property type="match status" value="1"/>
</dbReference>
<dbReference type="NCBIfam" id="TIGR00726">
    <property type="entry name" value="peptidoglycan editing factor PgeF"/>
    <property type="match status" value="1"/>
</dbReference>
<evidence type="ECO:0000256" key="10">
    <source>
        <dbReference type="RuleBase" id="RU361274"/>
    </source>
</evidence>
<dbReference type="Pfam" id="PF02578">
    <property type="entry name" value="Cu-oxidase_4"/>
    <property type="match status" value="1"/>
</dbReference>
<comment type="catalytic activity">
    <reaction evidence="8">
        <text>adenosine + phosphate = alpha-D-ribose 1-phosphate + adenine</text>
        <dbReference type="Rhea" id="RHEA:27642"/>
        <dbReference type="ChEBI" id="CHEBI:16335"/>
        <dbReference type="ChEBI" id="CHEBI:16708"/>
        <dbReference type="ChEBI" id="CHEBI:43474"/>
        <dbReference type="ChEBI" id="CHEBI:57720"/>
        <dbReference type="EC" id="2.4.2.1"/>
    </reaction>
    <physiologicalReaction direction="left-to-right" evidence="8">
        <dbReference type="Rhea" id="RHEA:27643"/>
    </physiologicalReaction>
</comment>
<evidence type="ECO:0000256" key="7">
    <source>
        <dbReference type="ARBA" id="ARBA00047989"/>
    </source>
</evidence>
<keyword evidence="4" id="KW-0479">Metal-binding</keyword>
<dbReference type="SUPFAM" id="SSF64438">
    <property type="entry name" value="CNF1/YfiH-like putative cysteine hydrolases"/>
    <property type="match status" value="1"/>
</dbReference>
<keyword evidence="6" id="KW-0862">Zinc</keyword>
<comment type="catalytic activity">
    <reaction evidence="7">
        <text>adenosine + H2O + H(+) = inosine + NH4(+)</text>
        <dbReference type="Rhea" id="RHEA:24408"/>
        <dbReference type="ChEBI" id="CHEBI:15377"/>
        <dbReference type="ChEBI" id="CHEBI:15378"/>
        <dbReference type="ChEBI" id="CHEBI:16335"/>
        <dbReference type="ChEBI" id="CHEBI:17596"/>
        <dbReference type="ChEBI" id="CHEBI:28938"/>
        <dbReference type="EC" id="3.5.4.4"/>
    </reaction>
    <physiologicalReaction direction="left-to-right" evidence="7">
        <dbReference type="Rhea" id="RHEA:24409"/>
    </physiologicalReaction>
</comment>
<reference evidence="11 12" key="1">
    <citation type="submission" date="2012-09" db="EMBL/GenBank/DDBJ databases">
        <title>Draft Genome Sequences of 6 Strains from Genus Thauera.</title>
        <authorList>
            <person name="Liu B."/>
            <person name="Shapleigh J.P."/>
            <person name="Frostegard A.H."/>
        </authorList>
    </citation>
    <scope>NUCLEOTIDE SEQUENCE [LARGE SCALE GENOMIC DNA]</scope>
    <source>
        <strain evidence="11 12">B4P</strain>
    </source>
</reference>
<dbReference type="RefSeq" id="WP_004360779.1">
    <property type="nucleotide sequence ID" value="NZ_AMXF01000045.1"/>
</dbReference>
<dbReference type="CDD" id="cd16833">
    <property type="entry name" value="YfiH"/>
    <property type="match status" value="1"/>
</dbReference>